<proteinExistence type="predicted"/>
<sequence>MKSWAGIVLSLALLATAGCATAPHASEGTATLTGDAAHPDRTAGWVSTSLYFGLGLADGGAGVSEAQWRAFLDKEVTPRFPDGLSVRDVYGQWRGKGQSGTERLRSKELLLLYPDGPRQRADVEAIRAAWKRDTGDQSVLRVTQPADVSF</sequence>
<feature type="chain" id="PRO_5020687100" evidence="1">
    <location>
        <begin position="26"/>
        <end position="150"/>
    </location>
</feature>
<organism evidence="2 3">
    <name type="scientific">Luteibacter rhizovicinus</name>
    <dbReference type="NCBI Taxonomy" id="242606"/>
    <lineage>
        <taxon>Bacteria</taxon>
        <taxon>Pseudomonadati</taxon>
        <taxon>Pseudomonadota</taxon>
        <taxon>Gammaproteobacteria</taxon>
        <taxon>Lysobacterales</taxon>
        <taxon>Rhodanobacteraceae</taxon>
        <taxon>Luteibacter</taxon>
    </lineage>
</organism>
<evidence type="ECO:0000256" key="1">
    <source>
        <dbReference type="SAM" id="SignalP"/>
    </source>
</evidence>
<evidence type="ECO:0000313" key="3">
    <source>
        <dbReference type="Proteomes" id="UP000295645"/>
    </source>
</evidence>
<dbReference type="OrthoDB" id="794286at2"/>
<comment type="caution">
    <text evidence="2">The sequence shown here is derived from an EMBL/GenBank/DDBJ whole genome shotgun (WGS) entry which is preliminary data.</text>
</comment>
<feature type="signal peptide" evidence="1">
    <location>
        <begin position="1"/>
        <end position="25"/>
    </location>
</feature>
<name>A0A4R3YGW5_9GAMM</name>
<dbReference type="EMBL" id="SMCS01000011">
    <property type="protein sequence ID" value="TCV91436.1"/>
    <property type="molecule type" value="Genomic_DNA"/>
</dbReference>
<dbReference type="RefSeq" id="WP_132147220.1">
    <property type="nucleotide sequence ID" value="NZ_SMCS01000011.1"/>
</dbReference>
<evidence type="ECO:0000313" key="2">
    <source>
        <dbReference type="EMBL" id="TCV91436.1"/>
    </source>
</evidence>
<gene>
    <name evidence="2" type="ORF">EC912_11129</name>
</gene>
<dbReference type="AlphaFoldDB" id="A0A4R3YGW5"/>
<dbReference type="InterPro" id="IPR021957">
    <property type="entry name" value="DUF3574"/>
</dbReference>
<dbReference type="Pfam" id="PF12098">
    <property type="entry name" value="DUF3574"/>
    <property type="match status" value="1"/>
</dbReference>
<accession>A0A4R3YGW5</accession>
<dbReference type="PROSITE" id="PS51257">
    <property type="entry name" value="PROKAR_LIPOPROTEIN"/>
    <property type="match status" value="1"/>
</dbReference>
<reference evidence="2 3" key="1">
    <citation type="submission" date="2019-03" db="EMBL/GenBank/DDBJ databases">
        <title>Above-ground endophytic microbial communities from plants in different locations in the United States.</title>
        <authorList>
            <person name="Frank C."/>
        </authorList>
    </citation>
    <scope>NUCLEOTIDE SEQUENCE [LARGE SCALE GENOMIC DNA]</scope>
    <source>
        <strain evidence="2 3">LP_13_YM</strain>
    </source>
</reference>
<keyword evidence="3" id="KW-1185">Reference proteome</keyword>
<keyword evidence="1" id="KW-0732">Signal</keyword>
<dbReference type="Proteomes" id="UP000295645">
    <property type="component" value="Unassembled WGS sequence"/>
</dbReference>
<protein>
    <submittedName>
        <fullName evidence="2">Uncharacterized protein DUF3574</fullName>
    </submittedName>
</protein>